<comment type="caution">
    <text evidence="6">The sequence shown here is derived from an EMBL/GenBank/DDBJ whole genome shotgun (WGS) entry which is preliminary data.</text>
</comment>
<protein>
    <recommendedName>
        <fullName evidence="3">NAD-dependent protein deacylase</fullName>
        <ecNumber evidence="3">2.3.1.286</ecNumber>
    </recommendedName>
    <alternativeName>
        <fullName evidence="3">Regulatory protein SIR2 homolog</fullName>
    </alternativeName>
</protein>
<dbReference type="GO" id="GO:0036054">
    <property type="term" value="F:protein-malonyllysine demalonylase activity"/>
    <property type="evidence" value="ECO:0007669"/>
    <property type="project" value="InterPro"/>
</dbReference>
<evidence type="ECO:0000256" key="3">
    <source>
        <dbReference type="HAMAP-Rule" id="MF_01121"/>
    </source>
</evidence>
<dbReference type="Gene3D" id="3.30.1600.10">
    <property type="entry name" value="SIR2/SIRT2 'Small Domain"/>
    <property type="match status" value="1"/>
</dbReference>
<dbReference type="InterPro" id="IPR026591">
    <property type="entry name" value="Sirtuin_cat_small_dom_sf"/>
</dbReference>
<feature type="binding site" evidence="3 4">
    <location>
        <position position="135"/>
    </location>
    <ligand>
        <name>Zn(2+)</name>
        <dbReference type="ChEBI" id="CHEBI:29105"/>
    </ligand>
</feature>
<sequence length="234" mass="24699">MQTSGTILILTGAGISAESGLGTFRDSDGLWEQVPITEVATPQAFVRDPQKVHDFYNMRRQAAGRAQPNATHHALARLQRDWPDPVVLITQNVDALHEAAGSTALHMHGALSGAVCAACDHRWPAPALMAPSDACPHCGKAATRPDIVWFGEMPHHLPAIDRHLSDCALFVAIGTSGAVYPAAGFVAEAACHGAATLEINAAATDVSEAFEQHIIGPASTVVPDWVDTLLAQHS</sequence>
<dbReference type="AlphaFoldDB" id="A0A2G8R3V5"/>
<organism evidence="6 7">
    <name type="scientific">Puniceibacterium antarcticum</name>
    <dbReference type="NCBI Taxonomy" id="1206336"/>
    <lineage>
        <taxon>Bacteria</taxon>
        <taxon>Pseudomonadati</taxon>
        <taxon>Pseudomonadota</taxon>
        <taxon>Alphaproteobacteria</taxon>
        <taxon>Rhodobacterales</taxon>
        <taxon>Paracoccaceae</taxon>
        <taxon>Puniceibacterium</taxon>
    </lineage>
</organism>
<dbReference type="HAMAP" id="MF_01121">
    <property type="entry name" value="Sirtuin_ClassIII"/>
    <property type="match status" value="1"/>
</dbReference>
<dbReference type="PANTHER" id="PTHR11085:SF4">
    <property type="entry name" value="NAD-DEPENDENT PROTEIN DEACYLASE"/>
    <property type="match status" value="1"/>
</dbReference>
<comment type="function">
    <text evidence="3">NAD-dependent lysine deacetylase and desuccinylase that specifically removes acetyl and succinyl groups on target proteins. Modulates the activities of several proteins which are inactive in their acylated form.</text>
</comment>
<evidence type="ECO:0000256" key="2">
    <source>
        <dbReference type="ARBA" id="ARBA00023027"/>
    </source>
</evidence>
<feature type="active site" description="Proton acceptor" evidence="3 4">
    <location>
        <position position="108"/>
    </location>
</feature>
<evidence type="ECO:0000256" key="4">
    <source>
        <dbReference type="PROSITE-ProRule" id="PRU00236"/>
    </source>
</evidence>
<comment type="subcellular location">
    <subcellularLocation>
        <location evidence="3">Cytoplasm</location>
    </subcellularLocation>
</comment>
<keyword evidence="7" id="KW-1185">Reference proteome</keyword>
<feature type="binding site" evidence="3 4">
    <location>
        <position position="138"/>
    </location>
    <ligand>
        <name>Zn(2+)</name>
        <dbReference type="ChEBI" id="CHEBI:29105"/>
    </ligand>
</feature>
<proteinExistence type="inferred from homology"/>
<comment type="similarity">
    <text evidence="3">Belongs to the sirtuin family. Class III subfamily.</text>
</comment>
<feature type="binding site" evidence="3 4">
    <location>
        <position position="116"/>
    </location>
    <ligand>
        <name>Zn(2+)</name>
        <dbReference type="ChEBI" id="CHEBI:29105"/>
    </ligand>
</feature>
<dbReference type="Gene3D" id="3.40.50.1220">
    <property type="entry name" value="TPP-binding domain"/>
    <property type="match status" value="1"/>
</dbReference>
<dbReference type="PANTHER" id="PTHR11085">
    <property type="entry name" value="NAD-DEPENDENT PROTEIN DEACYLASE SIRTUIN-5, MITOCHONDRIAL-RELATED"/>
    <property type="match status" value="1"/>
</dbReference>
<dbReference type="Pfam" id="PF02146">
    <property type="entry name" value="SIR2"/>
    <property type="match status" value="1"/>
</dbReference>
<reference evidence="6 7" key="1">
    <citation type="submission" date="2013-09" db="EMBL/GenBank/DDBJ databases">
        <title>Genome sequencing of Phaeobacter antarcticus sp. nov. SM1211.</title>
        <authorList>
            <person name="Zhang X.-Y."/>
            <person name="Liu C."/>
            <person name="Chen X.-L."/>
            <person name="Xie B.-B."/>
            <person name="Qin Q.-L."/>
            <person name="Rong J.-C."/>
            <person name="Zhang Y.-Z."/>
        </authorList>
    </citation>
    <scope>NUCLEOTIDE SEQUENCE [LARGE SCALE GENOMIC DNA]</scope>
    <source>
        <strain evidence="6 7">SM1211</strain>
    </source>
</reference>
<keyword evidence="3" id="KW-0963">Cytoplasm</keyword>
<keyword evidence="3 4" id="KW-0479">Metal-binding</keyword>
<feature type="binding site" evidence="3">
    <location>
        <begin position="91"/>
        <end position="94"/>
    </location>
    <ligand>
        <name>NAD(+)</name>
        <dbReference type="ChEBI" id="CHEBI:57540"/>
    </ligand>
</feature>
<comment type="catalytic activity">
    <reaction evidence="3">
        <text>N(6)-succinyl-L-lysyl-[protein] + NAD(+) + H2O = 2''-O-succinyl-ADP-D-ribose + nicotinamide + L-lysyl-[protein]</text>
        <dbReference type="Rhea" id="RHEA:47668"/>
        <dbReference type="Rhea" id="RHEA-COMP:9752"/>
        <dbReference type="Rhea" id="RHEA-COMP:11877"/>
        <dbReference type="ChEBI" id="CHEBI:15377"/>
        <dbReference type="ChEBI" id="CHEBI:17154"/>
        <dbReference type="ChEBI" id="CHEBI:29969"/>
        <dbReference type="ChEBI" id="CHEBI:57540"/>
        <dbReference type="ChEBI" id="CHEBI:87830"/>
        <dbReference type="ChEBI" id="CHEBI:87832"/>
    </reaction>
</comment>
<comment type="cofactor">
    <cofactor evidence="3">
        <name>Zn(2+)</name>
        <dbReference type="ChEBI" id="CHEBI:29105"/>
    </cofactor>
    <text evidence="3">Binds 1 zinc ion per subunit.</text>
</comment>
<dbReference type="InterPro" id="IPR029035">
    <property type="entry name" value="DHS-like_NAD/FAD-binding_dom"/>
</dbReference>
<dbReference type="RefSeq" id="WP_099913344.1">
    <property type="nucleotide sequence ID" value="NZ_AWWI01000173.1"/>
</dbReference>
<evidence type="ECO:0000313" key="7">
    <source>
        <dbReference type="Proteomes" id="UP000231259"/>
    </source>
</evidence>
<dbReference type="OrthoDB" id="9800582at2"/>
<feature type="binding site" evidence="3">
    <location>
        <begin position="174"/>
        <end position="176"/>
    </location>
    <ligand>
        <name>NAD(+)</name>
        <dbReference type="ChEBI" id="CHEBI:57540"/>
    </ligand>
</feature>
<feature type="binding site" evidence="3">
    <location>
        <position position="59"/>
    </location>
    <ligand>
        <name>substrate</name>
    </ligand>
</feature>
<feature type="binding site" evidence="3 4">
    <location>
        <position position="119"/>
    </location>
    <ligand>
        <name>Zn(2+)</name>
        <dbReference type="ChEBI" id="CHEBI:29105"/>
    </ligand>
</feature>
<dbReference type="InterPro" id="IPR050134">
    <property type="entry name" value="NAD-dep_sirtuin_deacylases"/>
</dbReference>
<dbReference type="GO" id="GO:0017136">
    <property type="term" value="F:histone deacetylase activity, NAD-dependent"/>
    <property type="evidence" value="ECO:0007669"/>
    <property type="project" value="TreeGrafter"/>
</dbReference>
<feature type="domain" description="Deacetylase sirtuin-type" evidence="5">
    <location>
        <begin position="1"/>
        <end position="232"/>
    </location>
</feature>
<keyword evidence="1" id="KW-0808">Transferase</keyword>
<evidence type="ECO:0000259" key="5">
    <source>
        <dbReference type="PROSITE" id="PS50305"/>
    </source>
</evidence>
<dbReference type="GO" id="GO:0008270">
    <property type="term" value="F:zinc ion binding"/>
    <property type="evidence" value="ECO:0007669"/>
    <property type="project" value="UniProtKB-UniRule"/>
</dbReference>
<dbReference type="GO" id="GO:0070403">
    <property type="term" value="F:NAD+ binding"/>
    <property type="evidence" value="ECO:0007669"/>
    <property type="project" value="UniProtKB-UniRule"/>
</dbReference>
<dbReference type="InterPro" id="IPR027546">
    <property type="entry name" value="Sirtuin_class_III"/>
</dbReference>
<dbReference type="GO" id="GO:0036055">
    <property type="term" value="F:protein-succinyllysine desuccinylase activity"/>
    <property type="evidence" value="ECO:0007669"/>
    <property type="project" value="UniProtKB-UniRule"/>
</dbReference>
<dbReference type="GO" id="GO:0005737">
    <property type="term" value="C:cytoplasm"/>
    <property type="evidence" value="ECO:0007669"/>
    <property type="project" value="UniProtKB-SubCell"/>
</dbReference>
<evidence type="ECO:0000313" key="6">
    <source>
        <dbReference type="EMBL" id="PIL16236.1"/>
    </source>
</evidence>
<feature type="binding site" evidence="3">
    <location>
        <begin position="200"/>
        <end position="202"/>
    </location>
    <ligand>
        <name>NAD(+)</name>
        <dbReference type="ChEBI" id="CHEBI:57540"/>
    </ligand>
</feature>
<dbReference type="EC" id="2.3.1.286" evidence="3"/>
<dbReference type="InterPro" id="IPR003000">
    <property type="entry name" value="Sirtuin"/>
</dbReference>
<comment type="domain">
    <text evidence="3">2 residues (Tyr-56 and Arg-59) present in a large hydrophobic pocket are probably involved in substrate specificity. They are important for desuccinylation activity, but dispensable for deacetylation activity.</text>
</comment>
<accession>A0A2G8R3V5</accession>
<dbReference type="InterPro" id="IPR026590">
    <property type="entry name" value="Ssirtuin_cat_dom"/>
</dbReference>
<keyword evidence="3 4" id="KW-0862">Zinc</keyword>
<dbReference type="PROSITE" id="PS50305">
    <property type="entry name" value="SIRTUIN"/>
    <property type="match status" value="1"/>
</dbReference>
<dbReference type="Proteomes" id="UP000231259">
    <property type="component" value="Unassembled WGS sequence"/>
</dbReference>
<feature type="binding site" evidence="3">
    <location>
        <position position="218"/>
    </location>
    <ligand>
        <name>NAD(+)</name>
        <dbReference type="ChEBI" id="CHEBI:57540"/>
    </ligand>
</feature>
<dbReference type="EMBL" id="AWWI01000173">
    <property type="protein sequence ID" value="PIL16236.1"/>
    <property type="molecule type" value="Genomic_DNA"/>
</dbReference>
<gene>
    <name evidence="3" type="primary">cobB</name>
    <name evidence="6" type="ORF">P775_25075</name>
</gene>
<name>A0A2G8R3V5_9RHOB</name>
<feature type="binding site" evidence="3">
    <location>
        <begin position="12"/>
        <end position="31"/>
    </location>
    <ligand>
        <name>NAD(+)</name>
        <dbReference type="ChEBI" id="CHEBI:57540"/>
    </ligand>
</feature>
<evidence type="ECO:0000256" key="1">
    <source>
        <dbReference type="ARBA" id="ARBA00022679"/>
    </source>
</evidence>
<keyword evidence="2 3" id="KW-0520">NAD</keyword>
<feature type="binding site" evidence="3">
    <location>
        <position position="56"/>
    </location>
    <ligand>
        <name>substrate</name>
    </ligand>
</feature>
<comment type="catalytic activity">
    <reaction evidence="3">
        <text>N(6)-acetyl-L-lysyl-[protein] + NAD(+) + H2O = 2''-O-acetyl-ADP-D-ribose + nicotinamide + L-lysyl-[protein]</text>
        <dbReference type="Rhea" id="RHEA:43636"/>
        <dbReference type="Rhea" id="RHEA-COMP:9752"/>
        <dbReference type="Rhea" id="RHEA-COMP:10731"/>
        <dbReference type="ChEBI" id="CHEBI:15377"/>
        <dbReference type="ChEBI" id="CHEBI:17154"/>
        <dbReference type="ChEBI" id="CHEBI:29969"/>
        <dbReference type="ChEBI" id="CHEBI:57540"/>
        <dbReference type="ChEBI" id="CHEBI:61930"/>
        <dbReference type="ChEBI" id="CHEBI:83767"/>
        <dbReference type="EC" id="2.3.1.286"/>
    </reaction>
</comment>
<dbReference type="SUPFAM" id="SSF52467">
    <property type="entry name" value="DHS-like NAD/FAD-binding domain"/>
    <property type="match status" value="1"/>
</dbReference>